<dbReference type="EMBL" id="CZVU01000067">
    <property type="protein sequence ID" value="CUT03465.1"/>
    <property type="molecule type" value="Genomic_DNA"/>
</dbReference>
<evidence type="ECO:0000313" key="2">
    <source>
        <dbReference type="EMBL" id="CUT03465.1"/>
    </source>
</evidence>
<keyword evidence="2" id="KW-0378">Hydrolase</keyword>
<dbReference type="SUPFAM" id="SSF74650">
    <property type="entry name" value="Galactose mutarotase-like"/>
    <property type="match status" value="1"/>
</dbReference>
<keyword evidence="3" id="KW-1185">Reference proteome</keyword>
<organism evidence="2 3">
    <name type="scientific">Kryptobacter tengchongensis</name>
    <dbReference type="NCBI Taxonomy" id="1643429"/>
    <lineage>
        <taxon>Bacteria</taxon>
        <taxon>Pseudomonadati</taxon>
        <taxon>Candidatus Kryptoniota</taxon>
        <taxon>Candidatus Kryptobacter</taxon>
    </lineage>
</organism>
<dbReference type="GO" id="GO:0030246">
    <property type="term" value="F:carbohydrate binding"/>
    <property type="evidence" value="ECO:0007669"/>
    <property type="project" value="InterPro"/>
</dbReference>
<reference evidence="2 3" key="1">
    <citation type="submission" date="2015-11" db="EMBL/GenBank/DDBJ databases">
        <authorList>
            <person name="Varghese N."/>
        </authorList>
    </citation>
    <scope>NUCLEOTIDE SEQUENCE [LARGE SCALE GENOMIC DNA]</scope>
    <source>
        <strain evidence="2 3">JGI-24</strain>
    </source>
</reference>
<dbReference type="Pfam" id="PF17677">
    <property type="entry name" value="Glyco_hydro38C2"/>
    <property type="match status" value="1"/>
</dbReference>
<dbReference type="InterPro" id="IPR011013">
    <property type="entry name" value="Gal_mutarotase_sf_dom"/>
</dbReference>
<dbReference type="InterPro" id="IPR041147">
    <property type="entry name" value="GH38_C"/>
</dbReference>
<dbReference type="PANTHER" id="PTHR46017">
    <property type="entry name" value="ALPHA-MANNOSIDASE 2C1"/>
    <property type="match status" value="1"/>
</dbReference>
<dbReference type="GO" id="GO:0004559">
    <property type="term" value="F:alpha-mannosidase activity"/>
    <property type="evidence" value="ECO:0007669"/>
    <property type="project" value="TreeGrafter"/>
</dbReference>
<feature type="domain" description="Glycosyl hydrolases family 38 C-terminal" evidence="1">
    <location>
        <begin position="8"/>
        <end position="81"/>
    </location>
</feature>
<dbReference type="GO" id="GO:0009313">
    <property type="term" value="P:oligosaccharide catabolic process"/>
    <property type="evidence" value="ECO:0007669"/>
    <property type="project" value="TreeGrafter"/>
</dbReference>
<accession>A0A656DAK5</accession>
<evidence type="ECO:0000259" key="1">
    <source>
        <dbReference type="Pfam" id="PF17677"/>
    </source>
</evidence>
<dbReference type="PANTHER" id="PTHR46017:SF1">
    <property type="entry name" value="ALPHA-MANNOSIDASE 2C1"/>
    <property type="match status" value="1"/>
</dbReference>
<gene>
    <name evidence="2" type="ORF">JGI24_01306</name>
</gene>
<name>A0A656DAK5_KRYT1</name>
<dbReference type="AlphaFoldDB" id="A0A656DAK5"/>
<sequence>MLNVEGDNIILSALKTSEDGKGIILRIYNPTDKDSTAKLRLNFSHKEFSLAKLSEEKIKSLEPESDGYYSIAVPAFKILTFKIEL</sequence>
<evidence type="ECO:0000313" key="3">
    <source>
        <dbReference type="Proteomes" id="UP000243065"/>
    </source>
</evidence>
<proteinExistence type="predicted"/>
<dbReference type="Gene3D" id="2.60.40.2220">
    <property type="match status" value="1"/>
</dbReference>
<protein>
    <submittedName>
        <fullName evidence="2">Glycosyl hydrolases family 38 C-terminal domain-containing protein</fullName>
    </submittedName>
</protein>
<dbReference type="Proteomes" id="UP000243065">
    <property type="component" value="Unassembled WGS sequence"/>
</dbReference>